<proteinExistence type="predicted"/>
<evidence type="ECO:0000313" key="3">
    <source>
        <dbReference type="Proteomes" id="UP000094893"/>
    </source>
</evidence>
<dbReference type="Proteomes" id="UP000094893">
    <property type="component" value="Unassembled WGS sequence"/>
</dbReference>
<name>A0A1C2J267_ACITH</name>
<evidence type="ECO:0000313" key="2">
    <source>
        <dbReference type="EMBL" id="OCX69500.1"/>
    </source>
</evidence>
<gene>
    <name evidence="2" type="ORF">A6P07_16390</name>
</gene>
<protein>
    <submittedName>
        <fullName evidence="2">Uncharacterized protein</fullName>
    </submittedName>
</protein>
<sequence length="129" mass="14326">MVREGGHHRVDLEGLDLTKDLWVGQVSAHNQVLTMEGLGSSQDQQEDPRKGLNLAREEGRHKGGLEDLDLNSHPTKDLRVDRLRRVGQADLPLEGLAHLNGQNKTSRLSWGSLFMVPYVLQDNLTNNGG</sequence>
<dbReference type="EMBL" id="LWSA01000239">
    <property type="protein sequence ID" value="OCX69500.1"/>
    <property type="molecule type" value="Genomic_DNA"/>
</dbReference>
<dbReference type="AlphaFoldDB" id="A0A1C2J267"/>
<evidence type="ECO:0000256" key="1">
    <source>
        <dbReference type="SAM" id="MobiDB-lite"/>
    </source>
</evidence>
<organism evidence="2 3">
    <name type="scientific">Acidithiobacillus thiooxidans</name>
    <name type="common">Thiobacillus thiooxidans</name>
    <dbReference type="NCBI Taxonomy" id="930"/>
    <lineage>
        <taxon>Bacteria</taxon>
        <taxon>Pseudomonadati</taxon>
        <taxon>Pseudomonadota</taxon>
        <taxon>Acidithiobacillia</taxon>
        <taxon>Acidithiobacillales</taxon>
        <taxon>Acidithiobacillaceae</taxon>
        <taxon>Acidithiobacillus</taxon>
    </lineage>
</organism>
<accession>A0A1C2J267</accession>
<feature type="region of interest" description="Disordered" evidence="1">
    <location>
        <begin position="36"/>
        <end position="73"/>
    </location>
</feature>
<feature type="compositionally biased region" description="Basic and acidic residues" evidence="1">
    <location>
        <begin position="46"/>
        <end position="65"/>
    </location>
</feature>
<reference evidence="2 3" key="1">
    <citation type="journal article" date="2016" name="Int. J. Mol. Sci.">
        <title>Comparative genomics of the extreme acidophile Acidithiobacillus thiooxidans reveals intraspecific divergence and niche adaptation.</title>
        <authorList>
            <person name="Zhang X."/>
            <person name="Feng X."/>
            <person name="Tao J."/>
            <person name="Ma L."/>
            <person name="Xiao Y."/>
            <person name="Liang Y."/>
            <person name="Liu X."/>
            <person name="Yin H."/>
        </authorList>
    </citation>
    <scope>NUCLEOTIDE SEQUENCE [LARGE SCALE GENOMIC DNA]</scope>
    <source>
        <strain evidence="2 3">A02</strain>
    </source>
</reference>
<comment type="caution">
    <text evidence="2">The sequence shown here is derived from an EMBL/GenBank/DDBJ whole genome shotgun (WGS) entry which is preliminary data.</text>
</comment>